<dbReference type="InterPro" id="IPR005469">
    <property type="entry name" value="Avidin"/>
</dbReference>
<dbReference type="EMBL" id="CP059572">
    <property type="protein sequence ID" value="QXJ23785.1"/>
    <property type="molecule type" value="Genomic_DNA"/>
</dbReference>
<dbReference type="Gene3D" id="2.40.128.30">
    <property type="entry name" value="Avidin-like"/>
    <property type="match status" value="1"/>
</dbReference>
<name>A0ABX8QY62_9ACTN</name>
<dbReference type="Pfam" id="PF01382">
    <property type="entry name" value="Avidin"/>
    <property type="match status" value="1"/>
</dbReference>
<dbReference type="PANTHER" id="PTHR34399">
    <property type="entry name" value="AVIDIN-RELATED"/>
    <property type="match status" value="1"/>
</dbReference>
<evidence type="ECO:0000313" key="8">
    <source>
        <dbReference type="EMBL" id="QXJ23785.1"/>
    </source>
</evidence>
<protein>
    <recommendedName>
        <fullName evidence="10">Avidin family protein</fullName>
    </recommendedName>
</protein>
<comment type="subcellular location">
    <subcellularLocation>
        <location evidence="1">Secreted</location>
    </subcellularLocation>
</comment>
<dbReference type="Proteomes" id="UP001049518">
    <property type="component" value="Chromosome"/>
</dbReference>
<gene>
    <name evidence="8" type="ORF">AGRA3207_004987</name>
</gene>
<evidence type="ECO:0000313" key="9">
    <source>
        <dbReference type="Proteomes" id="UP001049518"/>
    </source>
</evidence>
<dbReference type="InterPro" id="IPR036896">
    <property type="entry name" value="Avidin-like_sf"/>
</dbReference>
<dbReference type="PRINTS" id="PR00709">
    <property type="entry name" value="AVIDIN"/>
</dbReference>
<dbReference type="InterPro" id="IPR005468">
    <property type="entry name" value="Avidin/str"/>
</dbReference>
<keyword evidence="5" id="KW-0092">Biotin</keyword>
<evidence type="ECO:0000256" key="7">
    <source>
        <dbReference type="SAM" id="SignalP"/>
    </source>
</evidence>
<sequence length="159" mass="17265">MDKRKIALGGTVTALVLAGAASAAADARGGPRQHRLDGTWYNELCSVMHLRTTPDGNVTGDYESLVGNAKGKYALNGRYDTEPPAGKGQTVGWTVSWRNDRLNSHSLTTWSGQYFGDGGERIHTQWLLTTSSTAQDQWGSTRIGPNTFVRKRPPQCTGK</sequence>
<evidence type="ECO:0008006" key="10">
    <source>
        <dbReference type="Google" id="ProtNLM"/>
    </source>
</evidence>
<feature type="signal peptide" evidence="7">
    <location>
        <begin position="1"/>
        <end position="23"/>
    </location>
</feature>
<evidence type="ECO:0000256" key="3">
    <source>
        <dbReference type="ARBA" id="ARBA00022525"/>
    </source>
</evidence>
<feature type="chain" id="PRO_5046838367" description="Avidin family protein" evidence="7">
    <location>
        <begin position="24"/>
        <end position="159"/>
    </location>
</feature>
<proteinExistence type="inferred from homology"/>
<evidence type="ECO:0000256" key="2">
    <source>
        <dbReference type="ARBA" id="ARBA00006297"/>
    </source>
</evidence>
<dbReference type="InterPro" id="IPR051764">
    <property type="entry name" value="Avidin/Streptavidin-rel"/>
</dbReference>
<evidence type="ECO:0000256" key="5">
    <source>
        <dbReference type="ARBA" id="ARBA00023267"/>
    </source>
</evidence>
<evidence type="ECO:0000256" key="1">
    <source>
        <dbReference type="ARBA" id="ARBA00004613"/>
    </source>
</evidence>
<dbReference type="RefSeq" id="WP_231329457.1">
    <property type="nucleotide sequence ID" value="NZ_CP059572.1"/>
</dbReference>
<evidence type="ECO:0000256" key="6">
    <source>
        <dbReference type="SAM" id="MobiDB-lite"/>
    </source>
</evidence>
<dbReference type="SUPFAM" id="SSF50876">
    <property type="entry name" value="Avidin/streptavidin"/>
    <property type="match status" value="1"/>
</dbReference>
<keyword evidence="3" id="KW-0964">Secreted</keyword>
<feature type="region of interest" description="Disordered" evidence="6">
    <location>
        <begin position="137"/>
        <end position="159"/>
    </location>
</feature>
<evidence type="ECO:0000256" key="4">
    <source>
        <dbReference type="ARBA" id="ARBA00022729"/>
    </source>
</evidence>
<keyword evidence="9" id="KW-1185">Reference proteome</keyword>
<comment type="similarity">
    <text evidence="2">Belongs to the avidin/streptavidin family.</text>
</comment>
<keyword evidence="4 7" id="KW-0732">Signal</keyword>
<accession>A0ABX8QY62</accession>
<reference evidence="8" key="1">
    <citation type="submission" date="2020-07" db="EMBL/GenBank/DDBJ databases">
        <authorList>
            <person name="Tarantini F.S."/>
            <person name="Hong K.W."/>
            <person name="Chan K.G."/>
        </authorList>
    </citation>
    <scope>NUCLEOTIDE SEQUENCE</scope>
    <source>
        <strain evidence="8">32-07</strain>
    </source>
</reference>
<organism evidence="8 9">
    <name type="scientific">Actinomadura graeca</name>
    <dbReference type="NCBI Taxonomy" id="2750812"/>
    <lineage>
        <taxon>Bacteria</taxon>
        <taxon>Bacillati</taxon>
        <taxon>Actinomycetota</taxon>
        <taxon>Actinomycetes</taxon>
        <taxon>Streptosporangiales</taxon>
        <taxon>Thermomonosporaceae</taxon>
        <taxon>Actinomadura</taxon>
    </lineage>
</organism>